<evidence type="ECO:0000256" key="5">
    <source>
        <dbReference type="ARBA" id="ARBA00022692"/>
    </source>
</evidence>
<comment type="subcellular location">
    <subcellularLocation>
        <location evidence="1">Cell membrane</location>
        <topology evidence="1">Multi-pass membrane protein</topology>
    </subcellularLocation>
</comment>
<evidence type="ECO:0000256" key="3">
    <source>
        <dbReference type="ARBA" id="ARBA00022676"/>
    </source>
</evidence>
<feature type="transmembrane region" description="Helical" evidence="8">
    <location>
        <begin position="167"/>
        <end position="185"/>
    </location>
</feature>
<keyword evidence="4" id="KW-0808">Transferase</keyword>
<keyword evidence="6 8" id="KW-1133">Transmembrane helix</keyword>
<keyword evidence="5 8" id="KW-0812">Transmembrane</keyword>
<gene>
    <name evidence="9" type="ORF">COT75_01765</name>
</gene>
<protein>
    <recommendedName>
        <fullName evidence="11">Glycosyltransferase RgtA/B/C/D-like domain-containing protein</fullName>
    </recommendedName>
</protein>
<evidence type="ECO:0000313" key="9">
    <source>
        <dbReference type="EMBL" id="PIS09385.1"/>
    </source>
</evidence>
<evidence type="ECO:0000256" key="6">
    <source>
        <dbReference type="ARBA" id="ARBA00022989"/>
    </source>
</evidence>
<dbReference type="PANTHER" id="PTHR33908:SF11">
    <property type="entry name" value="MEMBRANE PROTEIN"/>
    <property type="match status" value="1"/>
</dbReference>
<dbReference type="InterPro" id="IPR050297">
    <property type="entry name" value="LipidA_mod_glycosyltrf_83"/>
</dbReference>
<accession>A0A2H0W9Z8</accession>
<reference evidence="10" key="1">
    <citation type="submission" date="2017-09" db="EMBL/GenBank/DDBJ databases">
        <title>Depth-based differentiation of microbial function through sediment-hosted aquifers and enrichment of novel symbionts in the deep terrestrial subsurface.</title>
        <authorList>
            <person name="Probst A.J."/>
            <person name="Ladd B."/>
            <person name="Jarett J.K."/>
            <person name="Geller-Mcgrath D.E."/>
            <person name="Sieber C.M.K."/>
            <person name="Emerson J.B."/>
            <person name="Anantharaman K."/>
            <person name="Thomas B.C."/>
            <person name="Malmstrom R."/>
            <person name="Stieglmeier M."/>
            <person name="Klingl A."/>
            <person name="Woyke T."/>
            <person name="Ryan C.M."/>
            <person name="Banfield J.F."/>
        </authorList>
    </citation>
    <scope>NUCLEOTIDE SEQUENCE [LARGE SCALE GENOMIC DNA]</scope>
</reference>
<name>A0A2H0W9Z8_9BACT</name>
<feature type="transmembrane region" description="Helical" evidence="8">
    <location>
        <begin position="335"/>
        <end position="354"/>
    </location>
</feature>
<dbReference type="GO" id="GO:0009103">
    <property type="term" value="P:lipopolysaccharide biosynthetic process"/>
    <property type="evidence" value="ECO:0007669"/>
    <property type="project" value="UniProtKB-ARBA"/>
</dbReference>
<evidence type="ECO:0000256" key="8">
    <source>
        <dbReference type="SAM" id="Phobius"/>
    </source>
</evidence>
<dbReference type="EMBL" id="PEZT01000010">
    <property type="protein sequence ID" value="PIS09385.1"/>
    <property type="molecule type" value="Genomic_DNA"/>
</dbReference>
<feature type="transmembrane region" description="Helical" evidence="8">
    <location>
        <begin position="360"/>
        <end position="379"/>
    </location>
</feature>
<feature type="transmembrane region" description="Helical" evidence="8">
    <location>
        <begin position="391"/>
        <end position="408"/>
    </location>
</feature>
<evidence type="ECO:0000256" key="2">
    <source>
        <dbReference type="ARBA" id="ARBA00022475"/>
    </source>
</evidence>
<dbReference type="GO" id="GO:0005886">
    <property type="term" value="C:plasma membrane"/>
    <property type="evidence" value="ECO:0007669"/>
    <property type="project" value="UniProtKB-SubCell"/>
</dbReference>
<dbReference type="GO" id="GO:0016763">
    <property type="term" value="F:pentosyltransferase activity"/>
    <property type="evidence" value="ECO:0007669"/>
    <property type="project" value="TreeGrafter"/>
</dbReference>
<dbReference type="AlphaFoldDB" id="A0A2H0W9Z8"/>
<evidence type="ECO:0008006" key="11">
    <source>
        <dbReference type="Google" id="ProtNLM"/>
    </source>
</evidence>
<proteinExistence type="predicted"/>
<feature type="transmembrane region" description="Helical" evidence="8">
    <location>
        <begin position="233"/>
        <end position="251"/>
    </location>
</feature>
<evidence type="ECO:0000256" key="1">
    <source>
        <dbReference type="ARBA" id="ARBA00004651"/>
    </source>
</evidence>
<feature type="transmembrane region" description="Helical" evidence="8">
    <location>
        <begin position="414"/>
        <end position="431"/>
    </location>
</feature>
<keyword evidence="3" id="KW-0328">Glycosyltransferase</keyword>
<evidence type="ECO:0000256" key="7">
    <source>
        <dbReference type="ARBA" id="ARBA00023136"/>
    </source>
</evidence>
<feature type="transmembrane region" description="Helical" evidence="8">
    <location>
        <begin position="197"/>
        <end position="227"/>
    </location>
</feature>
<feature type="transmembrane region" description="Helical" evidence="8">
    <location>
        <begin position="101"/>
        <end position="122"/>
    </location>
</feature>
<evidence type="ECO:0000256" key="4">
    <source>
        <dbReference type="ARBA" id="ARBA00022679"/>
    </source>
</evidence>
<comment type="caution">
    <text evidence="9">The sequence shown here is derived from an EMBL/GenBank/DDBJ whole genome shotgun (WGS) entry which is preliminary data.</text>
</comment>
<evidence type="ECO:0000313" key="10">
    <source>
        <dbReference type="Proteomes" id="UP000230093"/>
    </source>
</evidence>
<sequence>MKFKFKNKYLKLRVNNKILLFLVILLAFILRVYKVNQIPPGLYWDEAAMALDAKSISLTGKDHHGNSWWQPIYPSWGDYKLPGYILMAVPFFKLIKTSPEIAIRLPSVLAGTLTVLVVYFLTQELFKNKNINKDKIKYSSLNSKYLSLIASLLLAISPWHLQFSRAAFEGNLALLFNSLALLFFLKARNKKGLLGLTAIFAIFGIYTYYSARIVLPILLVLTFFVFWKKSFKNIAIFLFILMVVYLSFLSLKNTSLAAKADQFRLSTKNILSDILLIQYSNRLIQEDGSSFLAKKIHHRFLYQGKQLGIHFFDHFSGQFLLLSGDSNLRHSSGRVGVLFLIAFLGFIYGEYYLFLKSKKLFIYLNLALLVSFLPACVPYEIPHALRSLNGVLFINIISGFGLFQLIKVVKNRKIFLIAGSCLLFFQFFFYLHDYYVHYSSRSFIAWQGGYREAIDFLNQNYKRAEKVVFTDFYARPYLYYLLYSNYSLEEFQNQRQEILANQPLNYSETKEVGKIEFRPINFEKDKEIENVLLIGTRKEIYKGSQIKNMETFVSWKNY</sequence>
<dbReference type="PANTHER" id="PTHR33908">
    <property type="entry name" value="MANNOSYLTRANSFERASE YKCB-RELATED"/>
    <property type="match status" value="1"/>
</dbReference>
<organism evidence="9 10">
    <name type="scientific">Candidatus Beckwithbacteria bacterium CG10_big_fil_rev_8_21_14_0_10_34_10</name>
    <dbReference type="NCBI Taxonomy" id="1974495"/>
    <lineage>
        <taxon>Bacteria</taxon>
        <taxon>Candidatus Beckwithiibacteriota</taxon>
    </lineage>
</organism>
<dbReference type="Proteomes" id="UP000230093">
    <property type="component" value="Unassembled WGS sequence"/>
</dbReference>
<keyword evidence="7 8" id="KW-0472">Membrane</keyword>
<feature type="transmembrane region" description="Helical" evidence="8">
    <location>
        <begin position="143"/>
        <end position="161"/>
    </location>
</feature>
<keyword evidence="2" id="KW-1003">Cell membrane</keyword>